<protein>
    <submittedName>
        <fullName evidence="1">Uncharacterized protein</fullName>
    </submittedName>
</protein>
<dbReference type="Proteomes" id="UP000197596">
    <property type="component" value="Unassembled WGS sequence"/>
</dbReference>
<comment type="caution">
    <text evidence="1">The sequence shown here is derived from an EMBL/GenBank/DDBJ whole genome shotgun (WGS) entry which is preliminary data.</text>
</comment>
<evidence type="ECO:0000313" key="1">
    <source>
        <dbReference type="EMBL" id="OWY27769.1"/>
    </source>
</evidence>
<name>A0A246WN34_9BURK</name>
<sequence length="250" mass="29134">MQEEAAKHNSQKEEKARYEEIFFRLMDMYRQTLCDVRVGEVTGREVLLKAMGRVDASLIEERVNALPRDMQGRWDSKTLTTIDLQRIDYLHYRNFKIVGAEINPQARLVDTFEVLLGHVARGVPDHSLTDTYKELLFSQITFIECRYFFLVALSHPARARLRDLLAETGFFERISRSQIYKLHRDMYKEYWGQEIGLRELPSSIPMAPARVKRAVKAHKAAGGLAKTTYMLRNVRQLPRKNERGESDVLQ</sequence>
<gene>
    <name evidence="1" type="ORF">CEJ42_16910</name>
</gene>
<reference evidence="1 2" key="1">
    <citation type="submission" date="2017-06" db="EMBL/GenBank/DDBJ databases">
        <title>Herbaspirillum phytohormonus sp. nov., isolated from the root nodule of Robinia pseudoacacia in lead-zinc mine.</title>
        <authorList>
            <person name="Fan M."/>
            <person name="Lin Y."/>
        </authorList>
    </citation>
    <scope>NUCLEOTIDE SEQUENCE [LARGE SCALE GENOMIC DNA]</scope>
    <source>
        <strain evidence="1 2">HZ10</strain>
    </source>
</reference>
<organism evidence="1 2">
    <name type="scientific">Herbaspirillum robiniae</name>
    <dbReference type="NCBI Taxonomy" id="2014887"/>
    <lineage>
        <taxon>Bacteria</taxon>
        <taxon>Pseudomonadati</taxon>
        <taxon>Pseudomonadota</taxon>
        <taxon>Betaproteobacteria</taxon>
        <taxon>Burkholderiales</taxon>
        <taxon>Oxalobacteraceae</taxon>
        <taxon>Herbaspirillum</taxon>
    </lineage>
</organism>
<proteinExistence type="predicted"/>
<dbReference type="AlphaFoldDB" id="A0A246WN34"/>
<dbReference type="EMBL" id="NJGU01000009">
    <property type="protein sequence ID" value="OWY27769.1"/>
    <property type="molecule type" value="Genomic_DNA"/>
</dbReference>
<accession>A0A246WN34</accession>
<evidence type="ECO:0000313" key="2">
    <source>
        <dbReference type="Proteomes" id="UP000197596"/>
    </source>
</evidence>